<accession>A0A6G1FRM2</accession>
<evidence type="ECO:0000313" key="10">
    <source>
        <dbReference type="RefSeq" id="XP_033530058.1"/>
    </source>
</evidence>
<feature type="active site" evidence="5 6">
    <location>
        <position position="363"/>
    </location>
</feature>
<keyword evidence="9" id="KW-1185">Reference proteome</keyword>
<dbReference type="PANTHER" id="PTHR10183">
    <property type="entry name" value="CALPAIN"/>
    <property type="match status" value="1"/>
</dbReference>
<dbReference type="SUPFAM" id="SSF54001">
    <property type="entry name" value="Cysteine proteinases"/>
    <property type="match status" value="1"/>
</dbReference>
<feature type="active site" evidence="5 6">
    <location>
        <position position="339"/>
    </location>
</feature>
<dbReference type="InterPro" id="IPR001300">
    <property type="entry name" value="Peptidase_C2_calpain_cat"/>
</dbReference>
<dbReference type="InterPro" id="IPR038765">
    <property type="entry name" value="Papain-like_cys_pep_sf"/>
</dbReference>
<gene>
    <name evidence="8 10" type="ORF">P152DRAFT_383106</name>
</gene>
<reference evidence="10" key="2">
    <citation type="submission" date="2020-04" db="EMBL/GenBank/DDBJ databases">
        <authorList>
            <consortium name="NCBI Genome Project"/>
        </authorList>
    </citation>
    <scope>NUCLEOTIDE SEQUENCE</scope>
    <source>
        <strain evidence="10">CBS 781.70</strain>
    </source>
</reference>
<protein>
    <submittedName>
        <fullName evidence="8 10">Cysteine proteinase</fullName>
    </submittedName>
</protein>
<evidence type="ECO:0000313" key="8">
    <source>
        <dbReference type="EMBL" id="KAF1808427.1"/>
    </source>
</evidence>
<dbReference type="CDD" id="cd00044">
    <property type="entry name" value="CysPc"/>
    <property type="match status" value="1"/>
</dbReference>
<reference evidence="10" key="3">
    <citation type="submission" date="2025-04" db="UniProtKB">
        <authorList>
            <consortium name="RefSeq"/>
        </authorList>
    </citation>
    <scope>IDENTIFICATION</scope>
    <source>
        <strain evidence="10">CBS 781.70</strain>
    </source>
</reference>
<dbReference type="FunFam" id="3.90.70.10:FF:000072">
    <property type="entry name" value="Cysteine proteinase"/>
    <property type="match status" value="1"/>
</dbReference>
<sequence length="638" mass="74865">RHRRPQKRQEPQRTVVEFWDRFNSKHPGKAYTLLPDNFYATRAAGAHARRAILHGVNALASYEQAVEECCAKVTKIVEECRRINQKYRDPHFDIEADLKRMITDRQPPDSLMGLADTVLKLRPMSVKRVEDIFEDPRFFIEGATANDVRQGKEGDCWFMSALCTLSNKEALIPRVCVARNEQVGVYGFVFRRDGEWISEVIDDKLYLIKEDYDDSALERNNFLQLQNRATPDDEYKAVMQTGSRALYFAQCSDQNETWLPLLEKAYAKAHGDYAALESGFVGEGIEDLTGGVTTEVFSSDILDRDKFWGELMRVNEDFLFGCGQMGGIYGSRKGILEKHAYGIMEAREIEHEGKVHRLLKLRNPWGNTEWKGPWSDGSSEWTPFWMEKLKHKFGDDGVFWISYKDLLRHYQHFDRTRLFGRDWTVTQQWTSVQVPWSSNFLDTQFRITVEKNVPVVIVLSQLDDRYFRGLEGPYEFHLQFRLHRKGEEDYIVRSNGAYYMRRSVSVELTEPELEAGEYTVMLKVTAKRYSGEPPPEQVVQQVCHTRREKLLSVGLSYDLAHAKGQFRPLEKNRSHAEKRRRHEEQKKWIRKMFEKERSARKRAKWRAIRIEEKKSLKEEQRYAARLAELERIEEEREK</sequence>
<dbReference type="SMART" id="SM00230">
    <property type="entry name" value="CysPc"/>
    <property type="match status" value="1"/>
</dbReference>
<dbReference type="OrthoDB" id="424753at2759"/>
<comment type="similarity">
    <text evidence="1">Belongs to the peptidase C2 family.</text>
</comment>
<keyword evidence="4 6" id="KW-0788">Thiol protease</keyword>
<evidence type="ECO:0000256" key="4">
    <source>
        <dbReference type="ARBA" id="ARBA00022807"/>
    </source>
</evidence>
<dbReference type="GO" id="GO:0004198">
    <property type="term" value="F:calcium-dependent cysteine-type endopeptidase activity"/>
    <property type="evidence" value="ECO:0007669"/>
    <property type="project" value="InterPro"/>
</dbReference>
<evidence type="ECO:0000256" key="6">
    <source>
        <dbReference type="PROSITE-ProRule" id="PRU00239"/>
    </source>
</evidence>
<dbReference type="PROSITE" id="PS50203">
    <property type="entry name" value="CALPAIN_CAT"/>
    <property type="match status" value="1"/>
</dbReference>
<organism evidence="8">
    <name type="scientific">Eremomyces bilateralis CBS 781.70</name>
    <dbReference type="NCBI Taxonomy" id="1392243"/>
    <lineage>
        <taxon>Eukaryota</taxon>
        <taxon>Fungi</taxon>
        <taxon>Dikarya</taxon>
        <taxon>Ascomycota</taxon>
        <taxon>Pezizomycotina</taxon>
        <taxon>Dothideomycetes</taxon>
        <taxon>Dothideomycetes incertae sedis</taxon>
        <taxon>Eremomycetales</taxon>
        <taxon>Eremomycetaceae</taxon>
        <taxon>Eremomyces</taxon>
    </lineage>
</organism>
<feature type="non-terminal residue" evidence="8">
    <location>
        <position position="638"/>
    </location>
</feature>
<feature type="active site" evidence="5 6">
    <location>
        <position position="156"/>
    </location>
</feature>
<proteinExistence type="inferred from homology"/>
<reference evidence="8 10" key="1">
    <citation type="submission" date="2020-01" db="EMBL/GenBank/DDBJ databases">
        <authorList>
            <consortium name="DOE Joint Genome Institute"/>
            <person name="Haridas S."/>
            <person name="Albert R."/>
            <person name="Binder M."/>
            <person name="Bloem J."/>
            <person name="Labutti K."/>
            <person name="Salamov A."/>
            <person name="Andreopoulos B."/>
            <person name="Baker S.E."/>
            <person name="Barry K."/>
            <person name="Bills G."/>
            <person name="Bluhm B.H."/>
            <person name="Cannon C."/>
            <person name="Castanera R."/>
            <person name="Culley D.E."/>
            <person name="Daum C."/>
            <person name="Ezra D."/>
            <person name="Gonzalez J.B."/>
            <person name="Henrissat B."/>
            <person name="Kuo A."/>
            <person name="Liang C."/>
            <person name="Lipzen A."/>
            <person name="Lutzoni F."/>
            <person name="Magnuson J."/>
            <person name="Mondo S."/>
            <person name="Nolan M."/>
            <person name="Ohm R."/>
            <person name="Pangilinan J."/>
            <person name="Park H.-J."/>
            <person name="Ramirez L."/>
            <person name="Alfaro M."/>
            <person name="Sun H."/>
            <person name="Tritt A."/>
            <person name="Yoshinaga Y."/>
            <person name="Zwiers L.-H."/>
            <person name="Turgeon B.G."/>
            <person name="Goodwin S.B."/>
            <person name="Spatafora J.W."/>
            <person name="Crous P.W."/>
            <person name="Grigoriev I.V."/>
        </authorList>
    </citation>
    <scope>NUCLEOTIDE SEQUENCE</scope>
    <source>
        <strain evidence="8 10">CBS 781.70</strain>
    </source>
</reference>
<feature type="domain" description="Calpain catalytic" evidence="7">
    <location>
        <begin position="127"/>
        <end position="419"/>
    </location>
</feature>
<feature type="non-terminal residue" evidence="8">
    <location>
        <position position="1"/>
    </location>
</feature>
<dbReference type="RefSeq" id="XP_033530058.1">
    <property type="nucleotide sequence ID" value="XM_033675773.1"/>
</dbReference>
<dbReference type="Gene3D" id="3.90.70.10">
    <property type="entry name" value="Cysteine proteinases"/>
    <property type="match status" value="1"/>
</dbReference>
<keyword evidence="2 6" id="KW-0645">Protease</keyword>
<evidence type="ECO:0000256" key="2">
    <source>
        <dbReference type="ARBA" id="ARBA00022670"/>
    </source>
</evidence>
<dbReference type="PRINTS" id="PR00704">
    <property type="entry name" value="CALPAIN"/>
</dbReference>
<name>A0A6G1FRM2_9PEZI</name>
<evidence type="ECO:0000313" key="9">
    <source>
        <dbReference type="Proteomes" id="UP000504638"/>
    </source>
</evidence>
<dbReference type="PANTHER" id="PTHR10183:SF379">
    <property type="entry name" value="CALPAIN-5"/>
    <property type="match status" value="1"/>
</dbReference>
<evidence type="ECO:0000256" key="1">
    <source>
        <dbReference type="ARBA" id="ARBA00007623"/>
    </source>
</evidence>
<dbReference type="Pfam" id="PF00648">
    <property type="entry name" value="Peptidase_C2"/>
    <property type="match status" value="2"/>
</dbReference>
<dbReference type="Proteomes" id="UP000504638">
    <property type="component" value="Unplaced"/>
</dbReference>
<evidence type="ECO:0000259" key="7">
    <source>
        <dbReference type="PROSITE" id="PS50203"/>
    </source>
</evidence>
<keyword evidence="3 6" id="KW-0378">Hydrolase</keyword>
<dbReference type="EMBL" id="ML975184">
    <property type="protein sequence ID" value="KAF1808427.1"/>
    <property type="molecule type" value="Genomic_DNA"/>
</dbReference>
<dbReference type="GO" id="GO:0006508">
    <property type="term" value="P:proteolysis"/>
    <property type="evidence" value="ECO:0007669"/>
    <property type="project" value="UniProtKB-KW"/>
</dbReference>
<dbReference type="GeneID" id="54416343"/>
<evidence type="ECO:0000256" key="5">
    <source>
        <dbReference type="PIRSR" id="PIRSR622684-1"/>
    </source>
</evidence>
<dbReference type="AlphaFoldDB" id="A0A6G1FRM2"/>
<evidence type="ECO:0000256" key="3">
    <source>
        <dbReference type="ARBA" id="ARBA00022801"/>
    </source>
</evidence>
<dbReference type="InterPro" id="IPR022684">
    <property type="entry name" value="Calpain_cysteine_protease"/>
</dbReference>